<evidence type="ECO:0000313" key="3">
    <source>
        <dbReference type="EnsemblMetazoa" id="ACOM029924-PA.1"/>
    </source>
</evidence>
<organism evidence="3">
    <name type="scientific">Anopheles coluzzii</name>
    <name type="common">African malaria mosquito</name>
    <dbReference type="NCBI Taxonomy" id="1518534"/>
    <lineage>
        <taxon>Eukaryota</taxon>
        <taxon>Metazoa</taxon>
        <taxon>Ecdysozoa</taxon>
        <taxon>Arthropoda</taxon>
        <taxon>Hexapoda</taxon>
        <taxon>Insecta</taxon>
        <taxon>Pterygota</taxon>
        <taxon>Neoptera</taxon>
        <taxon>Endopterygota</taxon>
        <taxon>Diptera</taxon>
        <taxon>Nematocera</taxon>
        <taxon>Culicoidea</taxon>
        <taxon>Culicidae</taxon>
        <taxon>Anophelinae</taxon>
        <taxon>Anopheles</taxon>
    </lineage>
</organism>
<feature type="chain" id="PRO_5036495459" evidence="2">
    <location>
        <begin position="21"/>
        <end position="168"/>
    </location>
</feature>
<dbReference type="PROSITE" id="PS51257">
    <property type="entry name" value="PROKAR_LIPOPROTEIN"/>
    <property type="match status" value="1"/>
</dbReference>
<dbReference type="VEuPathDB" id="VectorBase:ACON2_030764"/>
<name>A0A8W7PE55_ANOCL</name>
<keyword evidence="2" id="KW-0732">Signal</keyword>
<evidence type="ECO:0000256" key="2">
    <source>
        <dbReference type="SAM" id="SignalP"/>
    </source>
</evidence>
<evidence type="ECO:0000256" key="1">
    <source>
        <dbReference type="SAM" id="MobiDB-lite"/>
    </source>
</evidence>
<accession>A0A8W7PE55</accession>
<feature type="signal peptide" evidence="2">
    <location>
        <begin position="1"/>
        <end position="20"/>
    </location>
</feature>
<proteinExistence type="predicted"/>
<feature type="region of interest" description="Disordered" evidence="1">
    <location>
        <begin position="34"/>
        <end position="151"/>
    </location>
</feature>
<dbReference type="EnsemblMetazoa" id="ACOM029924-RA">
    <property type="protein sequence ID" value="ACOM029924-PA.1"/>
    <property type="gene ID" value="ACOM029924"/>
</dbReference>
<protein>
    <submittedName>
        <fullName evidence="3">Uncharacterized protein</fullName>
    </submittedName>
</protein>
<dbReference type="Proteomes" id="UP000075882">
    <property type="component" value="Unassembled WGS sequence"/>
</dbReference>
<reference evidence="3" key="1">
    <citation type="submission" date="2022-08" db="UniProtKB">
        <authorList>
            <consortium name="EnsemblMetazoa"/>
        </authorList>
    </citation>
    <scope>IDENTIFICATION</scope>
</reference>
<sequence>MKPSLCYTYCTLLLVSLVSSCTLFLIVASEKLKPTTDDQLQQHGAGTREPLDGSNLVQQHTDGAGERLSPNGGVNEAKEPFPHKRVLSSGNGTPPGHVRSKNGPGEEGNGAKPLKRPAPGRAGGRNTLKKDILTAKPHQQQPQEEPPDLKDVIFLETISKNVGVTNSG</sequence>
<dbReference type="AlphaFoldDB" id="A0A8W7PE55"/>